<dbReference type="InterPro" id="IPR050236">
    <property type="entry name" value="Ser_Thr_kinase_AGC"/>
</dbReference>
<organism evidence="12 13">
    <name type="scientific">Durusdinium trenchii</name>
    <dbReference type="NCBI Taxonomy" id="1381693"/>
    <lineage>
        <taxon>Eukaryota</taxon>
        <taxon>Sar</taxon>
        <taxon>Alveolata</taxon>
        <taxon>Dinophyceae</taxon>
        <taxon>Suessiales</taxon>
        <taxon>Symbiodiniaceae</taxon>
        <taxon>Durusdinium</taxon>
    </lineage>
</organism>
<dbReference type="EMBL" id="CAXAMN010000781">
    <property type="protein sequence ID" value="CAK8990772.1"/>
    <property type="molecule type" value="Genomic_DNA"/>
</dbReference>
<dbReference type="InterPro" id="IPR011009">
    <property type="entry name" value="Kinase-like_dom_sf"/>
</dbReference>
<accession>A0ABP0HLI5</accession>
<dbReference type="SUPFAM" id="SSF56112">
    <property type="entry name" value="Protein kinase-like (PK-like)"/>
    <property type="match status" value="1"/>
</dbReference>
<evidence type="ECO:0000313" key="13">
    <source>
        <dbReference type="Proteomes" id="UP001642484"/>
    </source>
</evidence>
<keyword evidence="3" id="KW-0808">Transferase</keyword>
<gene>
    <name evidence="12" type="ORF">CCMP2556_LOCUS2189</name>
</gene>
<dbReference type="InterPro" id="IPR000719">
    <property type="entry name" value="Prot_kinase_dom"/>
</dbReference>
<evidence type="ECO:0000256" key="10">
    <source>
        <dbReference type="SAM" id="MobiDB-lite"/>
    </source>
</evidence>
<keyword evidence="2" id="KW-0723">Serine/threonine-protein kinase</keyword>
<feature type="binding site" evidence="9">
    <location>
        <position position="243"/>
    </location>
    <ligand>
        <name>ATP</name>
        <dbReference type="ChEBI" id="CHEBI:30616"/>
    </ligand>
</feature>
<evidence type="ECO:0000256" key="1">
    <source>
        <dbReference type="ARBA" id="ARBA00012513"/>
    </source>
</evidence>
<dbReference type="SMART" id="SM00220">
    <property type="entry name" value="S_TKc"/>
    <property type="match status" value="1"/>
</dbReference>
<evidence type="ECO:0000256" key="7">
    <source>
        <dbReference type="ARBA" id="ARBA00047899"/>
    </source>
</evidence>
<dbReference type="EC" id="2.7.11.1" evidence="1"/>
<comment type="catalytic activity">
    <reaction evidence="8">
        <text>L-seryl-[protein] + ATP = O-phospho-L-seryl-[protein] + ADP + H(+)</text>
        <dbReference type="Rhea" id="RHEA:17989"/>
        <dbReference type="Rhea" id="RHEA-COMP:9863"/>
        <dbReference type="Rhea" id="RHEA-COMP:11604"/>
        <dbReference type="ChEBI" id="CHEBI:15378"/>
        <dbReference type="ChEBI" id="CHEBI:29999"/>
        <dbReference type="ChEBI" id="CHEBI:30616"/>
        <dbReference type="ChEBI" id="CHEBI:83421"/>
        <dbReference type="ChEBI" id="CHEBI:456216"/>
        <dbReference type="EC" id="2.7.11.1"/>
    </reaction>
</comment>
<evidence type="ECO:0000259" key="11">
    <source>
        <dbReference type="PROSITE" id="PS50011"/>
    </source>
</evidence>
<dbReference type="InterPro" id="IPR017441">
    <property type="entry name" value="Protein_kinase_ATP_BS"/>
</dbReference>
<evidence type="ECO:0000256" key="5">
    <source>
        <dbReference type="ARBA" id="ARBA00022777"/>
    </source>
</evidence>
<evidence type="ECO:0000256" key="8">
    <source>
        <dbReference type="ARBA" id="ARBA00048679"/>
    </source>
</evidence>
<dbReference type="Pfam" id="PF00069">
    <property type="entry name" value="Pkinase"/>
    <property type="match status" value="1"/>
</dbReference>
<dbReference type="PROSITE" id="PS50011">
    <property type="entry name" value="PROTEIN_KINASE_DOM"/>
    <property type="match status" value="1"/>
</dbReference>
<evidence type="ECO:0000256" key="2">
    <source>
        <dbReference type="ARBA" id="ARBA00022527"/>
    </source>
</evidence>
<evidence type="ECO:0000256" key="4">
    <source>
        <dbReference type="ARBA" id="ARBA00022741"/>
    </source>
</evidence>
<evidence type="ECO:0000256" key="6">
    <source>
        <dbReference type="ARBA" id="ARBA00022840"/>
    </source>
</evidence>
<feature type="domain" description="Protein kinase" evidence="11">
    <location>
        <begin position="208"/>
        <end position="504"/>
    </location>
</feature>
<proteinExistence type="predicted"/>
<keyword evidence="5" id="KW-0418">Kinase</keyword>
<evidence type="ECO:0000256" key="3">
    <source>
        <dbReference type="ARBA" id="ARBA00022679"/>
    </source>
</evidence>
<keyword evidence="6 9" id="KW-0067">ATP-binding</keyword>
<evidence type="ECO:0000256" key="9">
    <source>
        <dbReference type="PROSITE-ProRule" id="PRU10141"/>
    </source>
</evidence>
<dbReference type="PROSITE" id="PS00108">
    <property type="entry name" value="PROTEIN_KINASE_ST"/>
    <property type="match status" value="1"/>
</dbReference>
<keyword evidence="13" id="KW-1185">Reference proteome</keyword>
<comment type="caution">
    <text evidence="12">The sequence shown here is derived from an EMBL/GenBank/DDBJ whole genome shotgun (WGS) entry which is preliminary data.</text>
</comment>
<dbReference type="Gene3D" id="1.10.510.10">
    <property type="entry name" value="Transferase(Phosphotransferase) domain 1"/>
    <property type="match status" value="1"/>
</dbReference>
<comment type="catalytic activity">
    <reaction evidence="7">
        <text>L-threonyl-[protein] + ATP = O-phospho-L-threonyl-[protein] + ADP + H(+)</text>
        <dbReference type="Rhea" id="RHEA:46608"/>
        <dbReference type="Rhea" id="RHEA-COMP:11060"/>
        <dbReference type="Rhea" id="RHEA-COMP:11605"/>
        <dbReference type="ChEBI" id="CHEBI:15378"/>
        <dbReference type="ChEBI" id="CHEBI:30013"/>
        <dbReference type="ChEBI" id="CHEBI:30616"/>
        <dbReference type="ChEBI" id="CHEBI:61977"/>
        <dbReference type="ChEBI" id="CHEBI:456216"/>
        <dbReference type="EC" id="2.7.11.1"/>
    </reaction>
</comment>
<dbReference type="PROSITE" id="PS00107">
    <property type="entry name" value="PROTEIN_KINASE_ATP"/>
    <property type="match status" value="1"/>
</dbReference>
<name>A0ABP0HLI5_9DINO</name>
<dbReference type="InterPro" id="IPR008271">
    <property type="entry name" value="Ser/Thr_kinase_AS"/>
</dbReference>
<dbReference type="PANTHER" id="PTHR24356:SF163">
    <property type="entry name" value="3-PHOSPHOINOSITIDE-DEPENDENT PROTEIN KINASE 1-RELATED"/>
    <property type="match status" value="1"/>
</dbReference>
<sequence length="585" mass="63980">MGSETTLELSPFSVRSTRCSKHPPHIESFRNLHVLPTQLFESWAEQLWGEGKAVPAFEAVAPVEPAPREPKGPPAPPSLPSNITSLKFGAGTWKPGQGGGKQPPLTATGVAPWAFKGGNGAQPPVTVTGVAPWAFKKETPAPPKAPESGSLGSLREEEEAPKSGLERVHMYMKLLVPVKPIEGPNSWETALMEETPTLLPSLKFHNLVFGPEDIGHGAFSVVRYARTIQKEKTQSKWPEYAVKVINTKTMEDLGYEASVNREICVLKMLSHPGIARMVAAFRYRDGAYLVLEYAHKGDLHNMLCSLGKLEEDVAKFFVGEVIAALCAIHDTGFVYSDLKPENVVITSSNHAKLTDFGGCRPVTDEAATNCRRALLKRLRDGDWRAEDAPEVQLSECEEEIIDDGRVEGTMIYLPPEVVKGGTPSFASDAWALGCLLYQLLTGRPPVWADSELEEEIRSRIVSFQLDDGLAASLSPLARSLVGALLEAEVANRLSVSASAQHSFFEGLDVFTLHKRPRGPELPEIEKRPTELGDERWQRRQFSKIWTVMPSAQDFVPPKTFGVESTATCIAEAMDGFAIDSSGSCK</sequence>
<feature type="region of interest" description="Disordered" evidence="10">
    <location>
        <begin position="136"/>
        <end position="162"/>
    </location>
</feature>
<reference evidence="12 13" key="1">
    <citation type="submission" date="2024-02" db="EMBL/GenBank/DDBJ databases">
        <authorList>
            <person name="Chen Y."/>
            <person name="Shah S."/>
            <person name="Dougan E. K."/>
            <person name="Thang M."/>
            <person name="Chan C."/>
        </authorList>
    </citation>
    <scope>NUCLEOTIDE SEQUENCE [LARGE SCALE GENOMIC DNA]</scope>
</reference>
<evidence type="ECO:0000313" key="12">
    <source>
        <dbReference type="EMBL" id="CAK8990772.1"/>
    </source>
</evidence>
<dbReference type="PANTHER" id="PTHR24356">
    <property type="entry name" value="SERINE/THREONINE-PROTEIN KINASE"/>
    <property type="match status" value="1"/>
</dbReference>
<keyword evidence="4 9" id="KW-0547">Nucleotide-binding</keyword>
<protein>
    <recommendedName>
        <fullName evidence="1">non-specific serine/threonine protein kinase</fullName>
        <ecNumber evidence="1">2.7.11.1</ecNumber>
    </recommendedName>
</protein>
<dbReference type="Proteomes" id="UP001642484">
    <property type="component" value="Unassembled WGS sequence"/>
</dbReference>